<evidence type="ECO:0008006" key="4">
    <source>
        <dbReference type="Google" id="ProtNLM"/>
    </source>
</evidence>
<protein>
    <recommendedName>
        <fullName evidence="4">DUF541 domain-containing protein</fullName>
    </recommendedName>
</protein>
<keyword evidence="1" id="KW-0732">Signal</keyword>
<gene>
    <name evidence="2" type="ORF">V2J18_17880</name>
</gene>
<evidence type="ECO:0000313" key="3">
    <source>
        <dbReference type="Proteomes" id="UP001387215"/>
    </source>
</evidence>
<dbReference type="RefSeq" id="WP_141233437.1">
    <property type="nucleotide sequence ID" value="NZ_JBANDL010000002.1"/>
</dbReference>
<dbReference type="EMBL" id="JBANDL010000002">
    <property type="protein sequence ID" value="MEI2456534.1"/>
    <property type="molecule type" value="Genomic_DNA"/>
</dbReference>
<comment type="caution">
    <text evidence="2">The sequence shown here is derived from an EMBL/GenBank/DDBJ whole genome shotgun (WGS) entry which is preliminary data.</text>
</comment>
<feature type="chain" id="PRO_5047220969" description="DUF541 domain-containing protein" evidence="1">
    <location>
        <begin position="21"/>
        <end position="210"/>
    </location>
</feature>
<organism evidence="2 3">
    <name type="scientific">Lysobacter firmicutimachus</name>
    <dbReference type="NCBI Taxonomy" id="1792846"/>
    <lineage>
        <taxon>Bacteria</taxon>
        <taxon>Pseudomonadati</taxon>
        <taxon>Pseudomonadota</taxon>
        <taxon>Gammaproteobacteria</taxon>
        <taxon>Lysobacterales</taxon>
        <taxon>Lysobacteraceae</taxon>
        <taxon>Lysobacter</taxon>
    </lineage>
</organism>
<keyword evidence="3" id="KW-1185">Reference proteome</keyword>
<name>A0ABU8D690_9GAMM</name>
<reference evidence="2 3" key="1">
    <citation type="submission" date="2024-02" db="EMBL/GenBank/DDBJ databases">
        <title>Lysobacter Genome Sequencing and Mining.</title>
        <authorList>
            <person name="Bierman J."/>
            <person name="Walker M.C."/>
        </authorList>
    </citation>
    <scope>NUCLEOTIDE SEQUENCE [LARGE SCALE GENOMIC DNA]</scope>
    <source>
        <strain evidence="2 3">PB6250</strain>
    </source>
</reference>
<dbReference type="Proteomes" id="UP001387215">
    <property type="component" value="Unassembled WGS sequence"/>
</dbReference>
<evidence type="ECO:0000256" key="1">
    <source>
        <dbReference type="SAM" id="SignalP"/>
    </source>
</evidence>
<accession>A0ABU8D690</accession>
<proteinExistence type="predicted"/>
<evidence type="ECO:0000313" key="2">
    <source>
        <dbReference type="EMBL" id="MEI2456534.1"/>
    </source>
</evidence>
<sequence length="210" mass="22409">MRAMQWRLLAATVAAQSAVAAQAEAPPARVMAVETASGASWSGLVHERQRLGGRWVLRFKREQGLRIDGRPVDAPVGADAFAEALDAGLRAVADSGGTVEAIQVDALLVRETRADWVAAVKRAAARQTGAVGARGAVDRAVSAALAETAQVRRSCAVAQRYGWRCADPAVATDPVVYRREVFGQPWARVAAEADAGLAETVWFEIRVRRP</sequence>
<feature type="signal peptide" evidence="1">
    <location>
        <begin position="1"/>
        <end position="20"/>
    </location>
</feature>